<protein>
    <submittedName>
        <fullName evidence="2">1074_t:CDS:1</fullName>
    </submittedName>
</protein>
<dbReference type="InterPro" id="IPR051681">
    <property type="entry name" value="Ser/Thr_Kinases-Pseudokinases"/>
</dbReference>
<sequence length="328" mass="38664">MFLVCKECGEYSNSEDIWVWCKPCNARHFQEKFGTWTSGNSVIDKFIQETQLSASDHFQKLEWIPYNLFTDVTYLSQGGFGKVYKAIWKRGYIYKWDIEKKDWSRRGDLLGDTKVVLKSLYNSEEIYSEFFDEIRSQLKSIIVKRGYRVIPCYGITRNPESSDFMMVMRYAEEGSLRHYLDKNFHSLDWYQKLKILYMTLRGLEDIHNAGLTHRDFHGGNIVLFNFEDACITDFGLCKPITSNELKYQFGKWFGVYDSKEYDEFWDQVKEIERWKKTNPTNVDPSGSGIVNAVLELSGDPPFIAWHCDVMSDSHPDLLLEMIIRKFWV</sequence>
<dbReference type="Pfam" id="PF07714">
    <property type="entry name" value="PK_Tyr_Ser-Thr"/>
    <property type="match status" value="1"/>
</dbReference>
<keyword evidence="3" id="KW-1185">Reference proteome</keyword>
<dbReference type="EMBL" id="CAJVPV010004264">
    <property type="protein sequence ID" value="CAG8569776.1"/>
    <property type="molecule type" value="Genomic_DNA"/>
</dbReference>
<evidence type="ECO:0000313" key="3">
    <source>
        <dbReference type="Proteomes" id="UP000789342"/>
    </source>
</evidence>
<proteinExistence type="predicted"/>
<comment type="caution">
    <text evidence="2">The sequence shown here is derived from an EMBL/GenBank/DDBJ whole genome shotgun (WGS) entry which is preliminary data.</text>
</comment>
<dbReference type="InterPro" id="IPR001245">
    <property type="entry name" value="Ser-Thr/Tyr_kinase_cat_dom"/>
</dbReference>
<dbReference type="AlphaFoldDB" id="A0A9N9G0X6"/>
<name>A0A9N9G0X6_9GLOM</name>
<dbReference type="SUPFAM" id="SSF56112">
    <property type="entry name" value="Protein kinase-like (PK-like)"/>
    <property type="match status" value="1"/>
</dbReference>
<gene>
    <name evidence="2" type="ORF">AMORRO_LOCUS6409</name>
</gene>
<dbReference type="Gene3D" id="1.10.510.10">
    <property type="entry name" value="Transferase(Phosphotransferase) domain 1"/>
    <property type="match status" value="1"/>
</dbReference>
<dbReference type="CDD" id="cd00180">
    <property type="entry name" value="PKc"/>
    <property type="match status" value="1"/>
</dbReference>
<dbReference type="GO" id="GO:0005524">
    <property type="term" value="F:ATP binding"/>
    <property type="evidence" value="ECO:0007669"/>
    <property type="project" value="InterPro"/>
</dbReference>
<organism evidence="2 3">
    <name type="scientific">Acaulospora morrowiae</name>
    <dbReference type="NCBI Taxonomy" id="94023"/>
    <lineage>
        <taxon>Eukaryota</taxon>
        <taxon>Fungi</taxon>
        <taxon>Fungi incertae sedis</taxon>
        <taxon>Mucoromycota</taxon>
        <taxon>Glomeromycotina</taxon>
        <taxon>Glomeromycetes</taxon>
        <taxon>Diversisporales</taxon>
        <taxon>Acaulosporaceae</taxon>
        <taxon>Acaulospora</taxon>
    </lineage>
</organism>
<reference evidence="2" key="1">
    <citation type="submission" date="2021-06" db="EMBL/GenBank/DDBJ databases">
        <authorList>
            <person name="Kallberg Y."/>
            <person name="Tangrot J."/>
            <person name="Rosling A."/>
        </authorList>
    </citation>
    <scope>NUCLEOTIDE SEQUENCE</scope>
    <source>
        <strain evidence="2">CL551</strain>
    </source>
</reference>
<dbReference type="Proteomes" id="UP000789342">
    <property type="component" value="Unassembled WGS sequence"/>
</dbReference>
<dbReference type="PANTHER" id="PTHR44329">
    <property type="entry name" value="SERINE/THREONINE-PROTEIN KINASE TNNI3K-RELATED"/>
    <property type="match status" value="1"/>
</dbReference>
<dbReference type="PROSITE" id="PS50011">
    <property type="entry name" value="PROTEIN_KINASE_DOM"/>
    <property type="match status" value="1"/>
</dbReference>
<dbReference type="InterPro" id="IPR000719">
    <property type="entry name" value="Prot_kinase_dom"/>
</dbReference>
<accession>A0A9N9G0X6</accession>
<evidence type="ECO:0000313" key="2">
    <source>
        <dbReference type="EMBL" id="CAG8569776.1"/>
    </source>
</evidence>
<evidence type="ECO:0000259" key="1">
    <source>
        <dbReference type="PROSITE" id="PS50011"/>
    </source>
</evidence>
<feature type="domain" description="Protein kinase" evidence="1">
    <location>
        <begin position="69"/>
        <end position="328"/>
    </location>
</feature>
<dbReference type="OrthoDB" id="2378341at2759"/>
<dbReference type="InterPro" id="IPR011009">
    <property type="entry name" value="Kinase-like_dom_sf"/>
</dbReference>
<dbReference type="PANTHER" id="PTHR44329:SF291">
    <property type="entry name" value="PROTEIN KINASE DOMAIN-CONTAINING PROTEIN"/>
    <property type="match status" value="1"/>
</dbReference>
<dbReference type="GO" id="GO:0004674">
    <property type="term" value="F:protein serine/threonine kinase activity"/>
    <property type="evidence" value="ECO:0007669"/>
    <property type="project" value="TreeGrafter"/>
</dbReference>